<dbReference type="GO" id="GO:0033314">
    <property type="term" value="P:mitotic DNA replication checkpoint signaling"/>
    <property type="evidence" value="ECO:0007669"/>
    <property type="project" value="TreeGrafter"/>
</dbReference>
<feature type="compositionally biased region" description="Polar residues" evidence="2">
    <location>
        <begin position="272"/>
        <end position="284"/>
    </location>
</feature>
<name>B7FNU1_PHATC</name>
<feature type="compositionally biased region" description="Low complexity" evidence="2">
    <location>
        <begin position="617"/>
        <end position="627"/>
    </location>
</feature>
<dbReference type="EMBL" id="CM000605">
    <property type="protein sequence ID" value="EEC51561.1"/>
    <property type="molecule type" value="Genomic_DNA"/>
</dbReference>
<evidence type="ECO:0000313" key="5">
    <source>
        <dbReference type="Proteomes" id="UP000000759"/>
    </source>
</evidence>
<feature type="compositionally biased region" description="Low complexity" evidence="2">
    <location>
        <begin position="323"/>
        <end position="337"/>
    </location>
</feature>
<dbReference type="eggNOG" id="KOG2227">
    <property type="taxonomic scope" value="Eukaryota"/>
</dbReference>
<reference evidence="4 5" key="1">
    <citation type="journal article" date="2008" name="Nature">
        <title>The Phaeodactylum genome reveals the evolutionary history of diatom genomes.</title>
        <authorList>
            <person name="Bowler C."/>
            <person name="Allen A.E."/>
            <person name="Badger J.H."/>
            <person name="Grimwood J."/>
            <person name="Jabbari K."/>
            <person name="Kuo A."/>
            <person name="Maheswari U."/>
            <person name="Martens C."/>
            <person name="Maumus F."/>
            <person name="Otillar R.P."/>
            <person name="Rayko E."/>
            <person name="Salamov A."/>
            <person name="Vandepoele K."/>
            <person name="Beszteri B."/>
            <person name="Gruber A."/>
            <person name="Heijde M."/>
            <person name="Katinka M."/>
            <person name="Mock T."/>
            <person name="Valentin K."/>
            <person name="Verret F."/>
            <person name="Berges J.A."/>
            <person name="Brownlee C."/>
            <person name="Cadoret J.P."/>
            <person name="Chiovitti A."/>
            <person name="Choi C.J."/>
            <person name="Coesel S."/>
            <person name="De Martino A."/>
            <person name="Detter J.C."/>
            <person name="Durkin C."/>
            <person name="Falciatore A."/>
            <person name="Fournet J."/>
            <person name="Haruta M."/>
            <person name="Huysman M.J."/>
            <person name="Jenkins B.D."/>
            <person name="Jiroutova K."/>
            <person name="Jorgensen R.E."/>
            <person name="Joubert Y."/>
            <person name="Kaplan A."/>
            <person name="Kroger N."/>
            <person name="Kroth P.G."/>
            <person name="La Roche J."/>
            <person name="Lindquist E."/>
            <person name="Lommer M."/>
            <person name="Martin-Jezequel V."/>
            <person name="Lopez P.J."/>
            <person name="Lucas S."/>
            <person name="Mangogna M."/>
            <person name="McGinnis K."/>
            <person name="Medlin L.K."/>
            <person name="Montsant A."/>
            <person name="Oudot-Le Secq M.P."/>
            <person name="Napoli C."/>
            <person name="Obornik M."/>
            <person name="Parker M.S."/>
            <person name="Petit J.L."/>
            <person name="Porcel B.M."/>
            <person name="Poulsen N."/>
            <person name="Robison M."/>
            <person name="Rychlewski L."/>
            <person name="Rynearson T.A."/>
            <person name="Schmutz J."/>
            <person name="Shapiro H."/>
            <person name="Siaut M."/>
            <person name="Stanley M."/>
            <person name="Sussman M.R."/>
            <person name="Taylor A.R."/>
            <person name="Vardi A."/>
            <person name="von Dassow P."/>
            <person name="Vyverman W."/>
            <person name="Willis A."/>
            <person name="Wyrwicz L.S."/>
            <person name="Rokhsar D.S."/>
            <person name="Weissenbach J."/>
            <person name="Armbrust E.V."/>
            <person name="Green B.R."/>
            <person name="Van de Peer Y."/>
            <person name="Grigoriev I.V."/>
        </authorList>
    </citation>
    <scope>NUCLEOTIDE SEQUENCE [LARGE SCALE GENOMIC DNA]</scope>
    <source>
        <strain evidence="4 5">CCAP 1055/1</strain>
    </source>
</reference>
<protein>
    <recommendedName>
        <fullName evidence="3">ORC1/DEAH AAA+ ATPase domain-containing protein</fullName>
    </recommendedName>
</protein>
<dbReference type="Pfam" id="PF13401">
    <property type="entry name" value="AAA_22"/>
    <property type="match status" value="1"/>
</dbReference>
<dbReference type="GO" id="GO:0006270">
    <property type="term" value="P:DNA replication initiation"/>
    <property type="evidence" value="ECO:0007669"/>
    <property type="project" value="TreeGrafter"/>
</dbReference>
<feature type="region of interest" description="Disordered" evidence="2">
    <location>
        <begin position="183"/>
        <end position="307"/>
    </location>
</feature>
<dbReference type="PANTHER" id="PTHR10763">
    <property type="entry name" value="CELL DIVISION CONTROL PROTEIN 6-RELATED"/>
    <property type="match status" value="1"/>
</dbReference>
<dbReference type="InParanoid" id="B7FNU1"/>
<dbReference type="Gene3D" id="3.40.50.300">
    <property type="entry name" value="P-loop containing nucleotide triphosphate hydrolases"/>
    <property type="match status" value="1"/>
</dbReference>
<dbReference type="PANTHER" id="PTHR10763:SF26">
    <property type="entry name" value="CELL DIVISION CONTROL PROTEIN 6 HOMOLOG"/>
    <property type="match status" value="1"/>
</dbReference>
<dbReference type="PaxDb" id="2850-Phatr42584"/>
<dbReference type="HOGENOM" id="CLU_282369_0_0_1"/>
<feature type="compositionally biased region" description="Low complexity" evidence="2">
    <location>
        <begin position="553"/>
        <end position="568"/>
    </location>
</feature>
<dbReference type="InterPro" id="IPR027417">
    <property type="entry name" value="P-loop_NTPase"/>
</dbReference>
<feature type="compositionally biased region" description="Low complexity" evidence="2">
    <location>
        <begin position="285"/>
        <end position="299"/>
    </location>
</feature>
<feature type="compositionally biased region" description="Low complexity" evidence="2">
    <location>
        <begin position="595"/>
        <end position="606"/>
    </location>
</feature>
<feature type="region of interest" description="Disordered" evidence="2">
    <location>
        <begin position="323"/>
        <end position="350"/>
    </location>
</feature>
<feature type="region of interest" description="Disordered" evidence="2">
    <location>
        <begin position="550"/>
        <end position="646"/>
    </location>
</feature>
<dbReference type="GO" id="GO:0003688">
    <property type="term" value="F:DNA replication origin binding"/>
    <property type="evidence" value="ECO:0007669"/>
    <property type="project" value="TreeGrafter"/>
</dbReference>
<dbReference type="KEGG" id="pti:PHATRDRAFT_42584"/>
<evidence type="ECO:0000256" key="1">
    <source>
        <dbReference type="ARBA" id="ARBA00006184"/>
    </source>
</evidence>
<feature type="compositionally biased region" description="Polar residues" evidence="2">
    <location>
        <begin position="224"/>
        <end position="256"/>
    </location>
</feature>
<dbReference type="SUPFAM" id="SSF52540">
    <property type="entry name" value="P-loop containing nucleoside triphosphate hydrolases"/>
    <property type="match status" value="1"/>
</dbReference>
<dbReference type="AlphaFoldDB" id="B7FNU1"/>
<dbReference type="Gene3D" id="1.10.8.60">
    <property type="match status" value="1"/>
</dbReference>
<dbReference type="OrthoDB" id="1926878at2759"/>
<sequence>MAKTLSSSTATAIPDLQTSIEAREDLGDLLFHAKIKTSDGMVLWPCMKFASGCDEIVQWLDGTELLSKRRQRQCTVAILKQKLKEPESISSTTPVLYLLGEKLPQGTSRILLPERYEVDPILMHNLALDFTDADLDYVQALDEVLKVLEGNLSNSAASKMTWRSSSKKELAPLTGLSSTIAEPATIPDGVSANGLPFSTTSRRSHRESQTQTHVSPERSVLESVGSNLSDLKNQPTLRLASTPTAESDSDIQSSGTKKSKNARISMEPALAENSSQKPNDVTPKSASSETRTRTSTRSSQGSALKASTASLVDFSAPSTSLTLKTSSVQKSKVSTAKKSNRKKPLLDDTSLEPIPTFHRVRKLLIKCGFLFRQNTYCRPGMDPRRNPLARKGEDYFDNEHDFRKHVCAYGLNCSSLKLTKDEETLVTQWVRYAIVDFAADATCIPQHELLSVSRAEKLLLDVGVLDVKYINGIDDAYVYPGTSKDSYTFGMNAFIKGGNNTEMFMNLARFGIPDGCDFSKVSRADYLSLQLHLTEPGTIDTFGTFEDPFPSDTVVPRTRTRRMSTTTPAKVPQEYQKGKRAISNYSPTNISTVTNDSVCDNSSVVSDRNEKKRKAKASSSKPMKSPRTVSTVDAEKDRTGGDRSLSAPETYAAKWAPMFEALELPNIEIELPCEGLTNEQKLTECLERLNASSEAIGFSVPRDGAFAKNLGSIYDFIMENVSDGTMGSNGNSALYVCGVPGIGKTTGVKWCCDKSLELIQREKSDRFRTPLFCVMSAASLNSVKKFEETLFSSMASAISSVHATKEGILRKLQRGKEKAVLFLVLDEIDHLVLVKQGSSKKRTGGEKILQWLLDWAADPKIPFALIGIFNSIGNDRFGRLHEIGKFRNTVTFSSYDHNEIVSILKSRVGNRIVAPNALTFIAKKVQQSSGDARKALEDMSLAIKFCLDSLSDSEKTSRNNAILVNMQHAVKVFSVVSKDFQERILTLPYLSKVILCVVVTLAQAKVSTTTVGILKRAVTDCVMQTNEDELVSLENFQFMLADLVDKGLLCFEGKGSEDDLCQQQHMPVRLGTQLDDVEQVLEKDLSQQQFFGKLRALARDRATEFRR</sequence>
<comment type="similarity">
    <text evidence="1">Belongs to the CDC6/cdc18 family.</text>
</comment>
<keyword evidence="5" id="KW-1185">Reference proteome</keyword>
<dbReference type="GO" id="GO:0016887">
    <property type="term" value="F:ATP hydrolysis activity"/>
    <property type="evidence" value="ECO:0007669"/>
    <property type="project" value="InterPro"/>
</dbReference>
<dbReference type="STRING" id="556484.B7FNU1"/>
<organism evidence="4 5">
    <name type="scientific">Phaeodactylum tricornutum (strain CCAP 1055/1)</name>
    <dbReference type="NCBI Taxonomy" id="556484"/>
    <lineage>
        <taxon>Eukaryota</taxon>
        <taxon>Sar</taxon>
        <taxon>Stramenopiles</taxon>
        <taxon>Ochrophyta</taxon>
        <taxon>Bacillariophyta</taxon>
        <taxon>Bacillariophyceae</taxon>
        <taxon>Bacillariophycidae</taxon>
        <taxon>Naviculales</taxon>
        <taxon>Phaeodactylaceae</taxon>
        <taxon>Phaeodactylum</taxon>
    </lineage>
</organism>
<reference evidence="5" key="2">
    <citation type="submission" date="2008-08" db="EMBL/GenBank/DDBJ databases">
        <authorList>
            <consortium name="Diatom Consortium"/>
            <person name="Grigoriev I."/>
            <person name="Grimwood J."/>
            <person name="Kuo A."/>
            <person name="Otillar R.P."/>
            <person name="Salamov A."/>
            <person name="Detter J.C."/>
            <person name="Lindquist E."/>
            <person name="Shapiro H."/>
            <person name="Lucas S."/>
            <person name="Glavina del Rio T."/>
            <person name="Pitluck S."/>
            <person name="Rokhsar D."/>
            <person name="Bowler C."/>
        </authorList>
    </citation>
    <scope>GENOME REANNOTATION</scope>
    <source>
        <strain evidence="5">CCAP 1055/1</strain>
    </source>
</reference>
<dbReference type="Proteomes" id="UP000000759">
    <property type="component" value="Chromosome 1"/>
</dbReference>
<evidence type="ECO:0000259" key="3">
    <source>
        <dbReference type="Pfam" id="PF13401"/>
    </source>
</evidence>
<proteinExistence type="inferred from homology"/>
<dbReference type="InterPro" id="IPR050311">
    <property type="entry name" value="ORC1/CDC6"/>
</dbReference>
<dbReference type="GO" id="GO:0005634">
    <property type="term" value="C:nucleus"/>
    <property type="evidence" value="ECO:0007669"/>
    <property type="project" value="TreeGrafter"/>
</dbReference>
<feature type="compositionally biased region" description="Polar residues" evidence="2">
    <location>
        <begin position="583"/>
        <end position="594"/>
    </location>
</feature>
<gene>
    <name evidence="4" type="primary">CDC6</name>
    <name evidence="4" type="ORF">PHATRDRAFT_42584</name>
</gene>
<dbReference type="InterPro" id="IPR049945">
    <property type="entry name" value="AAA_22"/>
</dbReference>
<dbReference type="GeneID" id="7196275"/>
<accession>B7FNU1</accession>
<feature type="domain" description="ORC1/DEAH AAA+ ATPase" evidence="3">
    <location>
        <begin position="730"/>
        <end position="867"/>
    </location>
</feature>
<evidence type="ECO:0000256" key="2">
    <source>
        <dbReference type="SAM" id="MobiDB-lite"/>
    </source>
</evidence>
<dbReference type="RefSeq" id="XP_002177098.1">
    <property type="nucleotide sequence ID" value="XM_002177062.1"/>
</dbReference>
<evidence type="ECO:0000313" key="4">
    <source>
        <dbReference type="EMBL" id="EEC51561.1"/>
    </source>
</evidence>